<feature type="transmembrane region" description="Helical" evidence="1">
    <location>
        <begin position="145"/>
        <end position="166"/>
    </location>
</feature>
<accession>W4P5C6</accession>
<name>W4P5C6_9BACE</name>
<organism evidence="2 3">
    <name type="scientific">Bacteroides pyogenes JCM 6292</name>
    <dbReference type="NCBI Taxonomy" id="1235809"/>
    <lineage>
        <taxon>Bacteria</taxon>
        <taxon>Pseudomonadati</taxon>
        <taxon>Bacteroidota</taxon>
        <taxon>Bacteroidia</taxon>
        <taxon>Bacteroidales</taxon>
        <taxon>Bacteroidaceae</taxon>
        <taxon>Bacteroides</taxon>
    </lineage>
</organism>
<keyword evidence="1" id="KW-0812">Transmembrane</keyword>
<keyword evidence="1" id="KW-1133">Transmembrane helix</keyword>
<gene>
    <name evidence="2" type="ORF">JCM6292_776</name>
</gene>
<dbReference type="Proteomes" id="UP000018861">
    <property type="component" value="Unassembled WGS sequence"/>
</dbReference>
<feature type="transmembrane region" description="Helical" evidence="1">
    <location>
        <begin position="99"/>
        <end position="125"/>
    </location>
</feature>
<evidence type="ECO:0000313" key="2">
    <source>
        <dbReference type="EMBL" id="GAE14613.1"/>
    </source>
</evidence>
<proteinExistence type="predicted"/>
<evidence type="ECO:0000313" key="3">
    <source>
        <dbReference type="Proteomes" id="UP000018861"/>
    </source>
</evidence>
<dbReference type="EMBL" id="BAIQ01000005">
    <property type="protein sequence ID" value="GAE14613.1"/>
    <property type="molecule type" value="Genomic_DNA"/>
</dbReference>
<protein>
    <submittedName>
        <fullName evidence="2">Uncharacterized protein</fullName>
    </submittedName>
</protein>
<reference evidence="2 3" key="1">
    <citation type="journal article" date="2014" name="Genome Announc.">
        <title>Draft Genome Sequences of Three Strains of Bacteroides pyogenes Isolated from a Cat and Swine.</title>
        <authorList>
            <person name="Sakamoto M."/>
            <person name="Oshima K."/>
            <person name="Suda W."/>
            <person name="Kitamura K."/>
            <person name="Iida T."/>
            <person name="Hattori M."/>
            <person name="Ohkuma M."/>
        </authorList>
    </citation>
    <scope>NUCLEOTIDE SEQUENCE [LARGE SCALE GENOMIC DNA]</scope>
    <source>
        <strain evidence="2 3">JCM 6292</strain>
    </source>
</reference>
<keyword evidence="1" id="KW-0472">Membrane</keyword>
<evidence type="ECO:0000256" key="1">
    <source>
        <dbReference type="SAM" id="Phobius"/>
    </source>
</evidence>
<comment type="caution">
    <text evidence="2">The sequence shown here is derived from an EMBL/GenBank/DDBJ whole genome shotgun (WGS) entry which is preliminary data.</text>
</comment>
<dbReference type="AlphaFoldDB" id="W4P5C6"/>
<sequence>MAESECQSLPVWNDGKQCVSCWKVTFKERLKILFAGKVWLGVLSGKTQPPVFVSGESVFENPPLKARILAFVAEVKEGIIGIWENVKEAAKQPDKRKHFIVGLAISLVFGSLLGWWVGFIAGSLAGIVKEWWDSKGHGKVEAMDAIFTFIGAACATPFSILFHFLIW</sequence>